<reference evidence="3" key="1">
    <citation type="journal article" date="2019" name="Int. J. Syst. Evol. Microbiol.">
        <title>The Global Catalogue of Microorganisms (GCM) 10K type strain sequencing project: providing services to taxonomists for standard genome sequencing and annotation.</title>
        <authorList>
            <consortium name="The Broad Institute Genomics Platform"/>
            <consortium name="The Broad Institute Genome Sequencing Center for Infectious Disease"/>
            <person name="Wu L."/>
            <person name="Ma J."/>
        </authorList>
    </citation>
    <scope>NUCLEOTIDE SEQUENCE [LARGE SCALE GENOMIC DNA]</scope>
    <source>
        <strain evidence="3">CGMCC 4.7643</strain>
    </source>
</reference>
<protein>
    <submittedName>
        <fullName evidence="2">Uncharacterized protein</fullName>
    </submittedName>
</protein>
<proteinExistence type="predicted"/>
<feature type="compositionally biased region" description="Basic and acidic residues" evidence="1">
    <location>
        <begin position="99"/>
        <end position="114"/>
    </location>
</feature>
<evidence type="ECO:0000256" key="1">
    <source>
        <dbReference type="SAM" id="MobiDB-lite"/>
    </source>
</evidence>
<sequence length="123" mass="13262">MTKKSTDLDLLSAIHAHAIAHNLVNTIASVYVTNGYSPFITISSDYDTGDASGRRRFVRWARSVAATEIEDNVNASSYAVEGQLADGTAVTVHLTKQRSGPDAKHTLPVDRLDPDLDDAPAPR</sequence>
<gene>
    <name evidence="2" type="ORF">ACFSYJ_22055</name>
</gene>
<evidence type="ECO:0000313" key="2">
    <source>
        <dbReference type="EMBL" id="MFD2461304.1"/>
    </source>
</evidence>
<comment type="caution">
    <text evidence="2">The sequence shown here is derived from an EMBL/GenBank/DDBJ whole genome shotgun (WGS) entry which is preliminary data.</text>
</comment>
<dbReference type="Proteomes" id="UP001597419">
    <property type="component" value="Unassembled WGS sequence"/>
</dbReference>
<feature type="region of interest" description="Disordered" evidence="1">
    <location>
        <begin position="95"/>
        <end position="123"/>
    </location>
</feature>
<keyword evidence="3" id="KW-1185">Reference proteome</keyword>
<dbReference type="RefSeq" id="WP_345408821.1">
    <property type="nucleotide sequence ID" value="NZ_BAABHG010000031.1"/>
</dbReference>
<evidence type="ECO:0000313" key="3">
    <source>
        <dbReference type="Proteomes" id="UP001597419"/>
    </source>
</evidence>
<accession>A0ABW5GKH7</accession>
<name>A0ABW5GKH7_9PSEU</name>
<dbReference type="EMBL" id="JBHUKU010000012">
    <property type="protein sequence ID" value="MFD2461304.1"/>
    <property type="molecule type" value="Genomic_DNA"/>
</dbReference>
<organism evidence="2 3">
    <name type="scientific">Amycolatopsis samaneae</name>
    <dbReference type="NCBI Taxonomy" id="664691"/>
    <lineage>
        <taxon>Bacteria</taxon>
        <taxon>Bacillati</taxon>
        <taxon>Actinomycetota</taxon>
        <taxon>Actinomycetes</taxon>
        <taxon>Pseudonocardiales</taxon>
        <taxon>Pseudonocardiaceae</taxon>
        <taxon>Amycolatopsis</taxon>
    </lineage>
</organism>